<dbReference type="GO" id="GO:0005634">
    <property type="term" value="C:nucleus"/>
    <property type="evidence" value="ECO:0007669"/>
    <property type="project" value="UniProtKB-SubCell"/>
</dbReference>
<feature type="compositionally biased region" description="Polar residues" evidence="8">
    <location>
        <begin position="782"/>
        <end position="805"/>
    </location>
</feature>
<dbReference type="InterPro" id="IPR050777">
    <property type="entry name" value="SET2_Histone-Lys_MeTrsfase"/>
</dbReference>
<feature type="region of interest" description="Disordered" evidence="8">
    <location>
        <begin position="674"/>
        <end position="698"/>
    </location>
</feature>
<evidence type="ECO:0000256" key="5">
    <source>
        <dbReference type="ARBA" id="ARBA00022679"/>
    </source>
</evidence>
<sequence length="1453" mass="162287">MRRVRVKRPKSISVILREAVNDCVPAEFLPYRDDVINYLSNHGEEFKPTEHWLTRLCDGTLRTTTAPKRSKAFHGSSDHEGHITDSGDSPNSNLPSQSSKNDKCTVQSETNINDSQAVSVHIGSTVTNPSSCESVIDSPAIATGFRSVDPVIASSSLDNEICASTVTSDGVNLSTMEPVTPSDSTGGTCLASTAKGDGSAIPKVRIHLKLSRCRSIGKGSDGGSSGAGDDISGSAVSVPNTSDDAKACNKRLNDRKLMWPLNCWICREPIDRIFPYIVCNSVCKRVYHTHCEDRVSIKLRFPLKPIEEDADTGAVNSTTDKQVPAASVSVGDKAPSTTLPTGASPPMSASSDKDDIYSDRESPSNSNTVSCMSSTGRPSIDSVDTTHNDMPAVPKETNSVGTLPGEVDDPCEYEEGDWRKLVKSSTGWVRVTRNCVYRECTFCMNSLGGCSACFQYVPMDKLIRCLIEDCTSAYCYPKCLRKVRTIVPDMRSINLHRLIYGDVNRLLDTKGRPVFICHSHACWSCYDSERYSYIWETLWRLEANRFEGDYMSNIWKNLKRTCRGKVEGSYFAKGKRIARPPLYPDIRGYKSYISFRRIKLHGNPNFVTGALYPPSDDEDFEKFDRVSVNVLLRCVRCERTWCTGCLHPDVRLLQHSGKQIICHDCFHLEKLTPGLPRHRRRNPQESSGPAENSQTQFSTHPRDIYNMMLSHLYTHEVYRSKVAMDPVFLDPTTMYPATDVVSTQEVGQRKYRRNNNASNGDPNSSGKQSARSVSKDMAPNGAENSTTPNRSLTVKLSSASRNNATKPEGAPPDTEDCSDDILSRLSKRGEDICSTDVKNQLRGYLDRLRCKEFNTIIRDIDPVDILRLCSEFRYMTSNVVSDESFKTLVSEAPYGRCSCSTSCITGCINKSNFVECTSVNCGLGELNCGNRRFKNMGIPKLRLRTVPGKGIGAFATDFIQKNELVCEYVGKMISHAEFQSCVSSWSFAELDDANNSHWYIMKVHKDVYIDSTNMGNVARFINHSCDPNCVSVPYKVNGTFRMGVFAQRPILKDEEVTYNYGFSSRGVGIGFRCLCGADNCKGMVGVVADSTTSTLEGIENTKYEGKEIETLTQLMFDMCSLYSSTKDAHCIKSKPSPVDILNGIWTSGDLYRYERSQTLLRLRAECDVDEGSKLPPSPIAPLLADNAIMNHALLNYCKLMVMGGYCMKEWDLCNTKDFAAGIPWSIVALENNEISLLRALESGCAFPDFYYSAKRFIQRVSMVQSRRYGGIQGCENLQRLMDLTWGATECCYVCSGYGDCKNCDHCGDVLHDDNACGDFHVDQSGMNLCNMCQNSSHRLDWLLASDIVRERLAMRLWQLRMDRDYGHSREILRNIVQRKSVITPAIRHAALVEDTSPERFANALTQFTVNPEHVFCTKREVERYSKSHVGFIDGQSRYHVMCQNAIGNYECFW</sequence>
<gene>
    <name evidence="12" type="ORF">BBOV_III009070</name>
</gene>
<comment type="caution">
    <text evidence="12">The sequence shown here is derived from an EMBL/GenBank/DDBJ whole genome shotgun (WGS) entry which is preliminary data.</text>
</comment>
<dbReference type="PROSITE" id="PS50280">
    <property type="entry name" value="SET"/>
    <property type="match status" value="1"/>
</dbReference>
<comment type="subcellular location">
    <subcellularLocation>
        <location evidence="2">Chromosome</location>
    </subcellularLocation>
    <subcellularLocation>
        <location evidence="1">Nucleus</location>
    </subcellularLocation>
</comment>
<evidence type="ECO:0000256" key="3">
    <source>
        <dbReference type="ARBA" id="ARBA00022454"/>
    </source>
</evidence>
<keyword evidence="7" id="KW-0539">Nucleus</keyword>
<accession>A7API0</accession>
<keyword evidence="6" id="KW-0949">S-adenosyl-L-methionine</keyword>
<evidence type="ECO:0000256" key="6">
    <source>
        <dbReference type="ARBA" id="ARBA00022691"/>
    </source>
</evidence>
<evidence type="ECO:0000313" key="13">
    <source>
        <dbReference type="Proteomes" id="UP000002173"/>
    </source>
</evidence>
<feature type="compositionally biased region" description="Basic and acidic residues" evidence="8">
    <location>
        <begin position="351"/>
        <end position="362"/>
    </location>
</feature>
<proteinExistence type="predicted"/>
<reference evidence="13" key="3">
    <citation type="journal article" date="2021" name="Int. J. Parasitol.">
        <title>Comparative analysis of gene expression between Babesia bovis blood stages and kinetes allowed by improved genome annotation.</title>
        <authorList>
            <person name="Ueti M.W."/>
            <person name="Johnson W.C."/>
            <person name="Kappmeyer L.S."/>
            <person name="Herndon D.R."/>
            <person name="Mousel M.R."/>
            <person name="Reif K.E."/>
            <person name="Taus N.S."/>
            <person name="Ifeonu O.O."/>
            <person name="Silva J.C."/>
            <person name="Suarez C.E."/>
            <person name="Brayton K.A."/>
        </authorList>
    </citation>
    <scope>NUCLEOTIDE SEQUENCE [LARGE SCALE GENOMIC DNA]</scope>
</reference>
<feature type="compositionally biased region" description="Polar residues" evidence="8">
    <location>
        <begin position="684"/>
        <end position="698"/>
    </location>
</feature>
<dbReference type="PROSITE" id="PS51215">
    <property type="entry name" value="AWS"/>
    <property type="match status" value="1"/>
</dbReference>
<reference evidence="12 13" key="1">
    <citation type="journal article" date="2007" name="PLoS Pathog.">
        <title>Genome sequence of Babesia bovis and comparative analysis of apicomplexan hemoprotozoa.</title>
        <authorList>
            <person name="Brayton K.A."/>
            <person name="Lau A.O.T."/>
            <person name="Herndon D.R."/>
            <person name="Hannick L."/>
            <person name="Kappmeyer L.S."/>
            <person name="Berens S.J."/>
            <person name="Bidwell S.L."/>
            <person name="Brown W.C."/>
            <person name="Crabtree J."/>
            <person name="Fadrosh D."/>
            <person name="Feldblum T."/>
            <person name="Forberger H.A."/>
            <person name="Haas B.J."/>
            <person name="Howell J.M."/>
            <person name="Khouri H."/>
            <person name="Koo H."/>
            <person name="Mann D.J."/>
            <person name="Norimine J."/>
            <person name="Paulsen I.T."/>
            <person name="Radune D."/>
            <person name="Ren Q."/>
            <person name="Smith R.K. Jr."/>
            <person name="Suarez C.E."/>
            <person name="White O."/>
            <person name="Wortman J.R."/>
            <person name="Knowles D.P. Jr."/>
            <person name="McElwain T.F."/>
            <person name="Nene V.M."/>
        </authorList>
    </citation>
    <scope>NUCLEOTIDE SEQUENCE [LARGE SCALE GENOMIC DNA]</scope>
    <source>
        <strain evidence="12">T2Bo</strain>
    </source>
</reference>
<keyword evidence="3" id="KW-0158">Chromosome</keyword>
<dbReference type="STRING" id="5865.A7API0"/>
<dbReference type="PANTHER" id="PTHR22884">
    <property type="entry name" value="SET DOMAIN PROTEINS"/>
    <property type="match status" value="1"/>
</dbReference>
<protein>
    <submittedName>
        <fullName evidence="12">SET domain containing protein</fullName>
    </submittedName>
</protein>
<dbReference type="VEuPathDB" id="PiroplasmaDB:BBOV_III009070"/>
<dbReference type="InterPro" id="IPR003616">
    <property type="entry name" value="Post-SET_dom"/>
</dbReference>
<feature type="domain" description="SET" evidence="9">
    <location>
        <begin position="939"/>
        <end position="1061"/>
    </location>
</feature>
<keyword evidence="5" id="KW-0808">Transferase</keyword>
<dbReference type="Proteomes" id="UP000002173">
    <property type="component" value="Unassembled WGS sequence"/>
</dbReference>
<feature type="compositionally biased region" description="Polar residues" evidence="8">
    <location>
        <begin position="363"/>
        <end position="385"/>
    </location>
</feature>
<dbReference type="InterPro" id="IPR001214">
    <property type="entry name" value="SET_dom"/>
</dbReference>
<keyword evidence="4" id="KW-0489">Methyltransferase</keyword>
<feature type="region of interest" description="Disordered" evidence="8">
    <location>
        <begin position="67"/>
        <end position="107"/>
    </location>
</feature>
<feature type="compositionally biased region" description="Basic and acidic residues" evidence="8">
    <location>
        <begin position="76"/>
        <end position="85"/>
    </location>
</feature>
<evidence type="ECO:0000256" key="2">
    <source>
        <dbReference type="ARBA" id="ARBA00004286"/>
    </source>
</evidence>
<feature type="compositionally biased region" description="Polar residues" evidence="8">
    <location>
        <begin position="754"/>
        <end position="772"/>
    </location>
</feature>
<dbReference type="Pfam" id="PF00856">
    <property type="entry name" value="SET"/>
    <property type="match status" value="1"/>
</dbReference>
<dbReference type="EMBL" id="AAXT01000001">
    <property type="protein sequence ID" value="EDO08464.1"/>
    <property type="molecule type" value="Genomic_DNA"/>
</dbReference>
<dbReference type="PROSITE" id="PS50868">
    <property type="entry name" value="POST_SET"/>
    <property type="match status" value="1"/>
</dbReference>
<evidence type="ECO:0000256" key="1">
    <source>
        <dbReference type="ARBA" id="ARBA00004123"/>
    </source>
</evidence>
<evidence type="ECO:0000259" key="11">
    <source>
        <dbReference type="PROSITE" id="PS51215"/>
    </source>
</evidence>
<keyword evidence="13" id="KW-1185">Reference proteome</keyword>
<dbReference type="OMA" id="RTWCTHC"/>
<feature type="domain" description="AWS" evidence="11">
    <location>
        <begin position="892"/>
        <end position="937"/>
    </location>
</feature>
<name>A7API0_BABBO</name>
<dbReference type="eggNOG" id="KOG4442">
    <property type="taxonomic scope" value="Eukaryota"/>
</dbReference>
<feature type="compositionally biased region" description="Polar residues" evidence="8">
    <location>
        <begin position="86"/>
        <end position="107"/>
    </location>
</feature>
<dbReference type="GO" id="GO:0042054">
    <property type="term" value="F:histone methyltransferase activity"/>
    <property type="evidence" value="ECO:0007669"/>
    <property type="project" value="InterPro"/>
</dbReference>
<dbReference type="GO" id="GO:0005694">
    <property type="term" value="C:chromosome"/>
    <property type="evidence" value="ECO:0007669"/>
    <property type="project" value="UniProtKB-SubCell"/>
</dbReference>
<dbReference type="SUPFAM" id="SSF82199">
    <property type="entry name" value="SET domain"/>
    <property type="match status" value="1"/>
</dbReference>
<feature type="region of interest" description="Disordered" evidence="8">
    <location>
        <begin position="740"/>
        <end position="819"/>
    </location>
</feature>
<dbReference type="SMART" id="SM00317">
    <property type="entry name" value="SET"/>
    <property type="match status" value="1"/>
</dbReference>
<reference evidence="13" key="2">
    <citation type="journal article" date="2020" name="Data Brief">
        <title>Transcriptome dataset of Babesia bovis life stages within vertebrate and invertebrate hosts.</title>
        <authorList>
            <person name="Ueti M.W."/>
            <person name="Johnson W.C."/>
            <person name="Kappmeyer L.S."/>
            <person name="Herndon D.R."/>
            <person name="Mousel M.R."/>
            <person name="Reif K.E."/>
            <person name="Taus N.S."/>
            <person name="Ifeonu O.O."/>
            <person name="Silva J.C."/>
            <person name="Suarez C.E."/>
            <person name="Brayton K.A."/>
        </authorList>
    </citation>
    <scope>NUCLEOTIDE SEQUENCE [LARGE SCALE GENOMIC DNA]</scope>
</reference>
<dbReference type="InterPro" id="IPR046341">
    <property type="entry name" value="SET_dom_sf"/>
</dbReference>
<evidence type="ECO:0000256" key="4">
    <source>
        <dbReference type="ARBA" id="ARBA00022603"/>
    </source>
</evidence>
<feature type="region of interest" description="Disordered" evidence="8">
    <location>
        <begin position="311"/>
        <end position="406"/>
    </location>
</feature>
<dbReference type="Gene3D" id="2.170.270.10">
    <property type="entry name" value="SET domain"/>
    <property type="match status" value="1"/>
</dbReference>
<evidence type="ECO:0000259" key="9">
    <source>
        <dbReference type="PROSITE" id="PS50280"/>
    </source>
</evidence>
<evidence type="ECO:0000259" key="10">
    <source>
        <dbReference type="PROSITE" id="PS50868"/>
    </source>
</evidence>
<feature type="region of interest" description="Disordered" evidence="8">
    <location>
        <begin position="217"/>
        <end position="244"/>
    </location>
</feature>
<dbReference type="RefSeq" id="XP_001612032.1">
    <property type="nucleotide sequence ID" value="XM_001611982.1"/>
</dbReference>
<feature type="compositionally biased region" description="Low complexity" evidence="8">
    <location>
        <begin position="227"/>
        <end position="237"/>
    </location>
</feature>
<feature type="domain" description="Post-SET" evidence="10">
    <location>
        <begin position="1069"/>
        <end position="1085"/>
    </location>
</feature>
<evidence type="ECO:0000256" key="8">
    <source>
        <dbReference type="SAM" id="MobiDB-lite"/>
    </source>
</evidence>
<dbReference type="InParanoid" id="A7API0"/>
<dbReference type="InterPro" id="IPR006560">
    <property type="entry name" value="AWS_dom"/>
</dbReference>
<dbReference type="GO" id="GO:0032259">
    <property type="term" value="P:methylation"/>
    <property type="evidence" value="ECO:0007669"/>
    <property type="project" value="UniProtKB-KW"/>
</dbReference>
<evidence type="ECO:0000256" key="7">
    <source>
        <dbReference type="ARBA" id="ARBA00023242"/>
    </source>
</evidence>
<dbReference type="GeneID" id="5480287"/>
<evidence type="ECO:0000313" key="12">
    <source>
        <dbReference type="EMBL" id="EDO08464.1"/>
    </source>
</evidence>
<organism evidence="12 13">
    <name type="scientific">Babesia bovis</name>
    <dbReference type="NCBI Taxonomy" id="5865"/>
    <lineage>
        <taxon>Eukaryota</taxon>
        <taxon>Sar</taxon>
        <taxon>Alveolata</taxon>
        <taxon>Apicomplexa</taxon>
        <taxon>Aconoidasida</taxon>
        <taxon>Piroplasmida</taxon>
        <taxon>Babesiidae</taxon>
        <taxon>Babesia</taxon>
    </lineage>
</organism>
<dbReference type="KEGG" id="bbo:BBOV_III009070"/>